<evidence type="ECO:0000259" key="7">
    <source>
        <dbReference type="Pfam" id="PF20684"/>
    </source>
</evidence>
<name>A0A8H7AU88_9EURO</name>
<reference evidence="8" key="1">
    <citation type="submission" date="2020-02" db="EMBL/GenBank/DDBJ databases">
        <authorList>
            <person name="Palmer J.M."/>
        </authorList>
    </citation>
    <scope>NUCLEOTIDE SEQUENCE</scope>
    <source>
        <strain evidence="8">EPUS1.4</strain>
        <tissue evidence="8">Thallus</tissue>
    </source>
</reference>
<dbReference type="OrthoDB" id="10017208at2759"/>
<protein>
    <recommendedName>
        <fullName evidence="7">Rhodopsin domain-containing protein</fullName>
    </recommendedName>
</protein>
<proteinExistence type="inferred from homology"/>
<comment type="subcellular location">
    <subcellularLocation>
        <location evidence="1">Membrane</location>
        <topology evidence="1">Multi-pass membrane protein</topology>
    </subcellularLocation>
</comment>
<evidence type="ECO:0000256" key="4">
    <source>
        <dbReference type="ARBA" id="ARBA00023136"/>
    </source>
</evidence>
<feature type="transmembrane region" description="Helical" evidence="6">
    <location>
        <begin position="140"/>
        <end position="161"/>
    </location>
</feature>
<evidence type="ECO:0000256" key="5">
    <source>
        <dbReference type="ARBA" id="ARBA00038359"/>
    </source>
</evidence>
<keyword evidence="2 6" id="KW-0812">Transmembrane</keyword>
<comment type="similarity">
    <text evidence="5">Belongs to the SAT4 family.</text>
</comment>
<comment type="caution">
    <text evidence="8">The sequence shown here is derived from an EMBL/GenBank/DDBJ whole genome shotgun (WGS) entry which is preliminary data.</text>
</comment>
<evidence type="ECO:0000256" key="6">
    <source>
        <dbReference type="SAM" id="Phobius"/>
    </source>
</evidence>
<feature type="transmembrane region" description="Helical" evidence="6">
    <location>
        <begin position="16"/>
        <end position="37"/>
    </location>
</feature>
<keyword evidence="3 6" id="KW-1133">Transmembrane helix</keyword>
<evidence type="ECO:0000313" key="8">
    <source>
        <dbReference type="EMBL" id="KAF7513052.1"/>
    </source>
</evidence>
<gene>
    <name evidence="8" type="ORF">GJ744_011318</name>
</gene>
<dbReference type="GO" id="GO:0016020">
    <property type="term" value="C:membrane"/>
    <property type="evidence" value="ECO:0007669"/>
    <property type="project" value="UniProtKB-SubCell"/>
</dbReference>
<dbReference type="AlphaFoldDB" id="A0A8H7AU88"/>
<accession>A0A8H7AU88</accession>
<evidence type="ECO:0000256" key="1">
    <source>
        <dbReference type="ARBA" id="ARBA00004141"/>
    </source>
</evidence>
<dbReference type="Pfam" id="PF20684">
    <property type="entry name" value="Fung_rhodopsin"/>
    <property type="match status" value="1"/>
</dbReference>
<dbReference type="InterPro" id="IPR052337">
    <property type="entry name" value="SAT4-like"/>
</dbReference>
<evidence type="ECO:0000256" key="3">
    <source>
        <dbReference type="ARBA" id="ARBA00022989"/>
    </source>
</evidence>
<keyword evidence="9" id="KW-1185">Reference proteome</keyword>
<organism evidence="8 9">
    <name type="scientific">Endocarpon pusillum</name>
    <dbReference type="NCBI Taxonomy" id="364733"/>
    <lineage>
        <taxon>Eukaryota</taxon>
        <taxon>Fungi</taxon>
        <taxon>Dikarya</taxon>
        <taxon>Ascomycota</taxon>
        <taxon>Pezizomycotina</taxon>
        <taxon>Eurotiomycetes</taxon>
        <taxon>Chaetothyriomycetidae</taxon>
        <taxon>Verrucariales</taxon>
        <taxon>Verrucariaceae</taxon>
        <taxon>Endocarpon</taxon>
    </lineage>
</organism>
<dbReference type="Proteomes" id="UP000606974">
    <property type="component" value="Unassembled WGS sequence"/>
</dbReference>
<evidence type="ECO:0000313" key="9">
    <source>
        <dbReference type="Proteomes" id="UP000606974"/>
    </source>
</evidence>
<sequence length="357" mass="39807">MTESLRGLATVKGQQFVIVTAIFFLLILAVAGLRVWAKIVVGRRFEIHDYLAFAALICTTGFAVVSILCVYPGTVGMHLPDAASLGSSVMRTTLKIFYSAGFIWITSTILIKLSLLHFYRSIFLVHSVRSQRIKLLQYSAYTIYALCVLYWIAHITLLLRICQPITLQWDPAQGSGHCGDITKEEISSSAMNMILDLSIVILPMPSLWSLRISLKKKFAINAILSLGLLVCIISAVRLILVIRNGSEDFTYTSTDVGIFSGSEIYIGWISTSLPTLGPLFRKDRLATEARNRKYYVSRRGERSGKPLKKGFRDSLLMMNQSFQPLKDQDISWGGSGLSNKQQAISRTQEIHVTVDTV</sequence>
<feature type="domain" description="Rhodopsin" evidence="7">
    <location>
        <begin position="33"/>
        <end position="282"/>
    </location>
</feature>
<feature type="transmembrane region" description="Helical" evidence="6">
    <location>
        <begin position="49"/>
        <end position="76"/>
    </location>
</feature>
<evidence type="ECO:0000256" key="2">
    <source>
        <dbReference type="ARBA" id="ARBA00022692"/>
    </source>
</evidence>
<feature type="transmembrane region" description="Helical" evidence="6">
    <location>
        <begin position="190"/>
        <end position="210"/>
    </location>
</feature>
<dbReference type="PANTHER" id="PTHR33048">
    <property type="entry name" value="PTH11-LIKE INTEGRAL MEMBRANE PROTEIN (AFU_ORTHOLOGUE AFUA_5G11245)"/>
    <property type="match status" value="1"/>
</dbReference>
<feature type="transmembrane region" description="Helical" evidence="6">
    <location>
        <begin position="222"/>
        <end position="242"/>
    </location>
</feature>
<dbReference type="InterPro" id="IPR049326">
    <property type="entry name" value="Rhodopsin_dom_fungi"/>
</dbReference>
<dbReference type="PANTHER" id="PTHR33048:SF47">
    <property type="entry name" value="INTEGRAL MEMBRANE PROTEIN-RELATED"/>
    <property type="match status" value="1"/>
</dbReference>
<dbReference type="EMBL" id="JAACFV010000008">
    <property type="protein sequence ID" value="KAF7513052.1"/>
    <property type="molecule type" value="Genomic_DNA"/>
</dbReference>
<keyword evidence="4 6" id="KW-0472">Membrane</keyword>
<feature type="transmembrane region" description="Helical" evidence="6">
    <location>
        <begin position="96"/>
        <end position="119"/>
    </location>
</feature>